<evidence type="ECO:0000313" key="9">
    <source>
        <dbReference type="EMBL" id="KGM54610.1"/>
    </source>
</evidence>
<comment type="caution">
    <text evidence="9">The sequence shown here is derived from an EMBL/GenBank/DDBJ whole genome shotgun (WGS) entry which is preliminary data.</text>
</comment>
<dbReference type="GO" id="GO:0046872">
    <property type="term" value="F:metal ion binding"/>
    <property type="evidence" value="ECO:0007669"/>
    <property type="project" value="UniProtKB-KW"/>
</dbReference>
<feature type="region of interest" description="Disordered" evidence="7">
    <location>
        <begin position="42"/>
        <end position="124"/>
    </location>
</feature>
<dbReference type="GO" id="GO:0006508">
    <property type="term" value="P:proteolysis"/>
    <property type="evidence" value="ECO:0007669"/>
    <property type="project" value="UniProtKB-KW"/>
</dbReference>
<dbReference type="GO" id="GO:0004222">
    <property type="term" value="F:metalloendopeptidase activity"/>
    <property type="evidence" value="ECO:0007669"/>
    <property type="project" value="TreeGrafter"/>
</dbReference>
<keyword evidence="10" id="KW-1185">Reference proteome</keyword>
<dbReference type="Proteomes" id="UP000029989">
    <property type="component" value="Unassembled WGS sequence"/>
</dbReference>
<evidence type="ECO:0000256" key="6">
    <source>
        <dbReference type="ARBA" id="ARBA00023049"/>
    </source>
</evidence>
<evidence type="ECO:0000256" key="5">
    <source>
        <dbReference type="ARBA" id="ARBA00022833"/>
    </source>
</evidence>
<evidence type="ECO:0000259" key="8">
    <source>
        <dbReference type="Pfam" id="PF01551"/>
    </source>
</evidence>
<dbReference type="Pfam" id="PF01551">
    <property type="entry name" value="Peptidase_M23"/>
    <property type="match status" value="1"/>
</dbReference>
<sequence>MLRYALVFAAGLLVGANLVYFAMTRDRTDPVAALVFERERTQHAKPTDMPGAPAERVESPVAPPSAGAVPADGAVPVDTGEPARGPRKTDEAPAGASPPASDIPRAPTPSTPASDATTASPTAGLLVPVRGIEAAQLSNTYDDARGQGRVHEAIDIMAPRGTPVLAVADGTVEKLFTSDRGGLTIYQFEPTGRHAYYYAHLDRYAEGLEEGDALRRGEVIGYVGSTGNASEDAPHLHFAIFVLGPEKRWWEGTAINPYPILTGRERL</sequence>
<feature type="compositionally biased region" description="Low complexity" evidence="7">
    <location>
        <begin position="64"/>
        <end position="78"/>
    </location>
</feature>
<name>A0A0A0EWF8_9GAMM</name>
<dbReference type="AlphaFoldDB" id="A0A0A0EWF8"/>
<evidence type="ECO:0000256" key="1">
    <source>
        <dbReference type="ARBA" id="ARBA00001947"/>
    </source>
</evidence>
<evidence type="ECO:0000256" key="3">
    <source>
        <dbReference type="ARBA" id="ARBA00022723"/>
    </source>
</evidence>
<dbReference type="SUPFAM" id="SSF51261">
    <property type="entry name" value="Duplicated hybrid motif"/>
    <property type="match status" value="1"/>
</dbReference>
<evidence type="ECO:0000256" key="2">
    <source>
        <dbReference type="ARBA" id="ARBA00022670"/>
    </source>
</evidence>
<dbReference type="eggNOG" id="COG0739">
    <property type="taxonomic scope" value="Bacteria"/>
</dbReference>
<evidence type="ECO:0000313" key="10">
    <source>
        <dbReference type="Proteomes" id="UP000029989"/>
    </source>
</evidence>
<dbReference type="InterPro" id="IPR011055">
    <property type="entry name" value="Dup_hybrid_motif"/>
</dbReference>
<dbReference type="PANTHER" id="PTHR21666">
    <property type="entry name" value="PEPTIDASE-RELATED"/>
    <property type="match status" value="1"/>
</dbReference>
<keyword evidence="3" id="KW-0479">Metal-binding</keyword>
<keyword evidence="4" id="KW-0378">Hydrolase</keyword>
<dbReference type="EMBL" id="AVPT01000025">
    <property type="protein sequence ID" value="KGM54610.1"/>
    <property type="molecule type" value="Genomic_DNA"/>
</dbReference>
<dbReference type="STRING" id="913325.N799_09285"/>
<reference evidence="9 10" key="1">
    <citation type="journal article" date="2015" name="Stand. Genomic Sci.">
        <title>Genomic information of the arsenic-resistant bacterium Lysobacter arseniciresistens type strain ZS79(T) and comparison of Lysobacter draft genomes.</title>
        <authorList>
            <person name="Liu L."/>
            <person name="Zhang S."/>
            <person name="Luo M."/>
            <person name="Wang G."/>
        </authorList>
    </citation>
    <scope>NUCLEOTIDE SEQUENCE [LARGE SCALE GENOMIC DNA]</scope>
    <source>
        <strain evidence="9 10">ZS79</strain>
    </source>
</reference>
<feature type="domain" description="M23ase beta-sheet core" evidence="8">
    <location>
        <begin position="150"/>
        <end position="242"/>
    </location>
</feature>
<evidence type="ECO:0000256" key="7">
    <source>
        <dbReference type="SAM" id="MobiDB-lite"/>
    </source>
</evidence>
<dbReference type="CDD" id="cd12797">
    <property type="entry name" value="M23_peptidase"/>
    <property type="match status" value="1"/>
</dbReference>
<keyword evidence="2" id="KW-0645">Protease</keyword>
<comment type="cofactor">
    <cofactor evidence="1">
        <name>Zn(2+)</name>
        <dbReference type="ChEBI" id="CHEBI:29105"/>
    </cofactor>
</comment>
<dbReference type="Gene3D" id="2.70.70.10">
    <property type="entry name" value="Glucose Permease (Domain IIA)"/>
    <property type="match status" value="1"/>
</dbReference>
<keyword evidence="6" id="KW-0482">Metalloprotease</keyword>
<protein>
    <recommendedName>
        <fullName evidence="8">M23ase beta-sheet core domain-containing protein</fullName>
    </recommendedName>
</protein>
<accession>A0A0A0EWF8</accession>
<keyword evidence="5" id="KW-0862">Zinc</keyword>
<dbReference type="InterPro" id="IPR050570">
    <property type="entry name" value="Cell_wall_metabolism_enzyme"/>
</dbReference>
<dbReference type="InterPro" id="IPR016047">
    <property type="entry name" value="M23ase_b-sheet_dom"/>
</dbReference>
<proteinExistence type="predicted"/>
<feature type="compositionally biased region" description="Low complexity" evidence="7">
    <location>
        <begin position="111"/>
        <end position="123"/>
    </location>
</feature>
<evidence type="ECO:0000256" key="4">
    <source>
        <dbReference type="ARBA" id="ARBA00022801"/>
    </source>
</evidence>
<dbReference type="PANTHER" id="PTHR21666:SF288">
    <property type="entry name" value="CELL DIVISION PROTEIN YTFB"/>
    <property type="match status" value="1"/>
</dbReference>
<organism evidence="9 10">
    <name type="scientific">Lysobacter arseniciresistens ZS79</name>
    <dbReference type="NCBI Taxonomy" id="913325"/>
    <lineage>
        <taxon>Bacteria</taxon>
        <taxon>Pseudomonadati</taxon>
        <taxon>Pseudomonadota</taxon>
        <taxon>Gammaproteobacteria</taxon>
        <taxon>Lysobacterales</taxon>
        <taxon>Lysobacteraceae</taxon>
        <taxon>Novilysobacter</taxon>
    </lineage>
</organism>
<gene>
    <name evidence="9" type="ORF">N799_09285</name>
</gene>